<dbReference type="AlphaFoldDB" id="A0A1I0RRR5"/>
<evidence type="ECO:0000313" key="4">
    <source>
        <dbReference type="Proteomes" id="UP000199310"/>
    </source>
</evidence>
<reference evidence="4" key="1">
    <citation type="submission" date="2016-10" db="EMBL/GenBank/DDBJ databases">
        <authorList>
            <person name="Varghese N."/>
            <person name="Submissions S."/>
        </authorList>
    </citation>
    <scope>NUCLEOTIDE SEQUENCE [LARGE SCALE GENOMIC DNA]</scope>
    <source>
        <strain evidence="4">DSM 3695</strain>
    </source>
</reference>
<feature type="chain" id="PRO_5011617711" evidence="2">
    <location>
        <begin position="24"/>
        <end position="946"/>
    </location>
</feature>
<dbReference type="Proteomes" id="UP000199310">
    <property type="component" value="Unassembled WGS sequence"/>
</dbReference>
<protein>
    <submittedName>
        <fullName evidence="3">Uncharacterized protein</fullName>
    </submittedName>
</protein>
<proteinExistence type="predicted"/>
<evidence type="ECO:0000313" key="3">
    <source>
        <dbReference type="EMBL" id="SEW43964.1"/>
    </source>
</evidence>
<feature type="region of interest" description="Disordered" evidence="1">
    <location>
        <begin position="407"/>
        <end position="436"/>
    </location>
</feature>
<keyword evidence="2" id="KW-0732">Signal</keyword>
<dbReference type="SUPFAM" id="SSF56935">
    <property type="entry name" value="Porins"/>
    <property type="match status" value="1"/>
</dbReference>
<accession>A0A1I0RRR5</accession>
<dbReference type="EMBL" id="FOJG01000001">
    <property type="protein sequence ID" value="SEW43964.1"/>
    <property type="molecule type" value="Genomic_DNA"/>
</dbReference>
<feature type="signal peptide" evidence="2">
    <location>
        <begin position="1"/>
        <end position="23"/>
    </location>
</feature>
<evidence type="ECO:0000256" key="1">
    <source>
        <dbReference type="SAM" id="MobiDB-lite"/>
    </source>
</evidence>
<gene>
    <name evidence="3" type="ORF">SAMN04488122_3278</name>
</gene>
<dbReference type="SUPFAM" id="SSF49464">
    <property type="entry name" value="Carboxypeptidase regulatory domain-like"/>
    <property type="match status" value="1"/>
</dbReference>
<organism evidence="3 4">
    <name type="scientific">Chitinophaga arvensicola</name>
    <dbReference type="NCBI Taxonomy" id="29529"/>
    <lineage>
        <taxon>Bacteria</taxon>
        <taxon>Pseudomonadati</taxon>
        <taxon>Bacteroidota</taxon>
        <taxon>Chitinophagia</taxon>
        <taxon>Chitinophagales</taxon>
        <taxon>Chitinophagaceae</taxon>
        <taxon>Chitinophaga</taxon>
    </lineage>
</organism>
<evidence type="ECO:0000256" key="2">
    <source>
        <dbReference type="SAM" id="SignalP"/>
    </source>
</evidence>
<dbReference type="InterPro" id="IPR008969">
    <property type="entry name" value="CarboxyPept-like_regulatory"/>
</dbReference>
<feature type="compositionally biased region" description="Polar residues" evidence="1">
    <location>
        <begin position="418"/>
        <end position="434"/>
    </location>
</feature>
<keyword evidence="4" id="KW-1185">Reference proteome</keyword>
<sequence length="946" mass="106498">MPLFRLFVSLSFLLTALSSAAQHADSTRMGNVHGIVRDSVHDYALPSATLAVYRVSDSSLLSYRLSDNFGEFHFKALPVDVPLKITASYIGYRPVSHLFRITAADKNIVLPVLQLEKQVNRLQEVAVAAPPPVQMKGDTLEFNADAFRLVPHAQTEDLLRLLPGVTIWGDGAITVNGKTVSSVLVDGKPFFGGEAKLATQNIPKLAVNKIQVYQQIRHRDNPLDSLTIINIQLKADKRRGYFGKLDAGYGTQQRFEADASLNFFTSRTQLGVVGAGNNINKTAADAPTLMRNSSFKGVGASVEYQPDFSIQGLHQPNAGGLTLQHDFTTDPAYFKTNRLNADYFVKQGNDQLQQQVQTMTALGNDQAQIRETATASASANRAHAFSSRYSRIRQQYNFYATGAFNSNRDQQRSREESSIFNAAGEQQSSSLSVNESRRTGNEALFTTGINHRKKSTNLRNSPGDYDIAYTFKAGNYLHETATQTLFSSRETPAANRTFDRKYHTAGKETTQQLHAKAGNFMPLIAGYHSIFSRLSLQVENNIEWQTRNENSMVTDNDTTHHRYIRNDYLSNNSRYLSINDRPSLHIGRLIYRGLVNRYSKTISLNFHAQAQVFYQQNSADHAFQNRKVTYQRFIPEAEISYINDQFGAFRDHYSLRFATSAEYPSIAQLTPLTDSVNLYDVTIGNPQLRPADKRELTFNMLHSSLQSRNIFNYQLQLSAGIIDHSFADSRSTDSLGRSVHYIVNADGQRYLQANGYLDKAFKWAQHQLQLNVRATFYLSDVPNQVNGVWNETLSQRSSVHLTGYYYFRDLIAVNVTQAFLYAHARQQGISSEAFRNSTHSTALSASINCSPRVTFSSNATYNYNTSTGADAIHFTIWNAHALYRFTQQHNWEVKLTAMDLLHQHTSVISESGDNFLKRGTASVLQQYFMITVAWFPRQFGKKETIK</sequence>
<name>A0A1I0RRR5_9BACT</name>
<dbReference type="STRING" id="29529.SAMN04488122_3278"/>